<dbReference type="Gene3D" id="3.20.80.10">
    <property type="entry name" value="Regulatory factor, effector binding domain"/>
    <property type="match status" value="1"/>
</dbReference>
<protein>
    <submittedName>
        <fullName evidence="2">GyrI-like domain-containing protein</fullName>
    </submittedName>
</protein>
<dbReference type="SUPFAM" id="SSF55136">
    <property type="entry name" value="Probable bacterial effector-binding domain"/>
    <property type="match status" value="1"/>
</dbReference>
<evidence type="ECO:0000259" key="1">
    <source>
        <dbReference type="SMART" id="SM00871"/>
    </source>
</evidence>
<feature type="domain" description="AraC effector-binding" evidence="1">
    <location>
        <begin position="2"/>
        <end position="150"/>
    </location>
</feature>
<gene>
    <name evidence="2" type="ORF">ACFPYI_12625</name>
</gene>
<dbReference type="InterPro" id="IPR029441">
    <property type="entry name" value="Cass2"/>
</dbReference>
<organism evidence="2 3">
    <name type="scientific">Halomarina salina</name>
    <dbReference type="NCBI Taxonomy" id="1872699"/>
    <lineage>
        <taxon>Archaea</taxon>
        <taxon>Methanobacteriati</taxon>
        <taxon>Methanobacteriota</taxon>
        <taxon>Stenosarchaea group</taxon>
        <taxon>Halobacteria</taxon>
        <taxon>Halobacteriales</taxon>
        <taxon>Natronomonadaceae</taxon>
        <taxon>Halomarina</taxon>
    </lineage>
</organism>
<dbReference type="InterPro" id="IPR053182">
    <property type="entry name" value="YobU-like_regulator"/>
</dbReference>
<dbReference type="InterPro" id="IPR010499">
    <property type="entry name" value="AraC_E-bd"/>
</dbReference>
<evidence type="ECO:0000313" key="3">
    <source>
        <dbReference type="Proteomes" id="UP001596099"/>
    </source>
</evidence>
<comment type="caution">
    <text evidence="2">The sequence shown here is derived from an EMBL/GenBank/DDBJ whole genome shotgun (WGS) entry which is preliminary data.</text>
</comment>
<name>A0ABD5RNI3_9EURY</name>
<sequence length="152" mass="16339">MDEPAMRSRDAFTVVGLGYRGANEDGEISALWARVTDYTDEFAALATGDEWYGVCTEVDESSGTVSYVAGVAAGPDATVPAEMEAADVPANEYAVFPVTLADLESDLDAIYGEWLPEAAYRRADGPEFECYGSAFDGTPESEFEYFLPVVEG</sequence>
<dbReference type="Pfam" id="PF14526">
    <property type="entry name" value="Cass2"/>
    <property type="match status" value="1"/>
</dbReference>
<proteinExistence type="predicted"/>
<evidence type="ECO:0000313" key="2">
    <source>
        <dbReference type="EMBL" id="MFC5972177.1"/>
    </source>
</evidence>
<dbReference type="RefSeq" id="WP_247415263.1">
    <property type="nucleotide sequence ID" value="NZ_JALLGW010000001.1"/>
</dbReference>
<keyword evidence="3" id="KW-1185">Reference proteome</keyword>
<dbReference type="SMART" id="SM00871">
    <property type="entry name" value="AraC_E_bind"/>
    <property type="match status" value="1"/>
</dbReference>
<dbReference type="PANTHER" id="PTHR36444:SF3">
    <property type="entry name" value="TRANSCRIPTIONAL ACTIVATOR, PUTATIVE-RELATED"/>
    <property type="match status" value="1"/>
</dbReference>
<dbReference type="PANTHER" id="PTHR36444">
    <property type="entry name" value="TRANSCRIPTIONAL REGULATOR PROTEIN YOBU-RELATED"/>
    <property type="match status" value="1"/>
</dbReference>
<accession>A0ABD5RNI3</accession>
<dbReference type="AlphaFoldDB" id="A0ABD5RNI3"/>
<reference evidence="2 3" key="1">
    <citation type="journal article" date="2019" name="Int. J. Syst. Evol. Microbiol.">
        <title>The Global Catalogue of Microorganisms (GCM) 10K type strain sequencing project: providing services to taxonomists for standard genome sequencing and annotation.</title>
        <authorList>
            <consortium name="The Broad Institute Genomics Platform"/>
            <consortium name="The Broad Institute Genome Sequencing Center for Infectious Disease"/>
            <person name="Wu L."/>
            <person name="Ma J."/>
        </authorList>
    </citation>
    <scope>NUCLEOTIDE SEQUENCE [LARGE SCALE GENOMIC DNA]</scope>
    <source>
        <strain evidence="2 3">CGMCC 1.12543</strain>
    </source>
</reference>
<dbReference type="EMBL" id="JBHSQH010000001">
    <property type="protein sequence ID" value="MFC5972177.1"/>
    <property type="molecule type" value="Genomic_DNA"/>
</dbReference>
<dbReference type="Proteomes" id="UP001596099">
    <property type="component" value="Unassembled WGS sequence"/>
</dbReference>
<dbReference type="InterPro" id="IPR011256">
    <property type="entry name" value="Reg_factor_effector_dom_sf"/>
</dbReference>